<evidence type="ECO:0000313" key="4">
    <source>
        <dbReference type="EMBL" id="EIM55967.1"/>
    </source>
</evidence>
<protein>
    <submittedName>
        <fullName evidence="4">Glycosyl transferase</fullName>
    </submittedName>
</protein>
<dbReference type="Pfam" id="PF00535">
    <property type="entry name" value="Glycos_transf_2"/>
    <property type="match status" value="1"/>
</dbReference>
<feature type="domain" description="Glycosyltransferase 2-like" evidence="3">
    <location>
        <begin position="17"/>
        <end position="135"/>
    </location>
</feature>
<dbReference type="GO" id="GO:0016757">
    <property type="term" value="F:glycosyltransferase activity"/>
    <property type="evidence" value="ECO:0007669"/>
    <property type="project" value="UniProtKB-KW"/>
</dbReference>
<sequence length="337" mass="39182">MKTNMKCSGKYDETTVSVIIPVYNTQEYLSCCLDSVVNQSYRNLQIILVDDGSTDNSLEICEQYARQDERITVIHKVNGGVSSARNVGLKSALGGYLTFIDSDDWIEPVFVESLVHDMEENNSDCSMCEMIEFDEHQEVCIEVTFEKLGILSGVEASERLCVATSRPAPRPIFYAAAKLFRRQLRENILWDEGLHKGEDQWVLFQIFREVETLSVLHKKGYHYRINRAGSLSNQKDMECDYEVAYRMYSEARRMHRNLDPYIENVVVHSLGKMRRECLAKNYDKYNVTRHDFRTFYPIAKNRIKKSTLIIKLSSIAVLYFPRMVYRIVSLYLHIQGR</sequence>
<dbReference type="InterPro" id="IPR001173">
    <property type="entry name" value="Glyco_trans_2-like"/>
</dbReference>
<dbReference type="Gene3D" id="3.90.550.10">
    <property type="entry name" value="Spore Coat Polysaccharide Biosynthesis Protein SpsA, Chain A"/>
    <property type="match status" value="1"/>
</dbReference>
<proteinExistence type="predicted"/>
<evidence type="ECO:0000256" key="2">
    <source>
        <dbReference type="ARBA" id="ARBA00022679"/>
    </source>
</evidence>
<evidence type="ECO:0000259" key="3">
    <source>
        <dbReference type="Pfam" id="PF00535"/>
    </source>
</evidence>
<reference evidence="4 5" key="1">
    <citation type="submission" date="2010-08" db="EMBL/GenBank/DDBJ databases">
        <authorList>
            <consortium name="US DOE Joint Genome Institute (JGI-PGF)"/>
            <person name="Lucas S."/>
            <person name="Copeland A."/>
            <person name="Lapidus A."/>
            <person name="Cheng J.-F."/>
            <person name="Bruce D."/>
            <person name="Goodwin L."/>
            <person name="Pitluck S."/>
            <person name="Land M.L."/>
            <person name="Hauser L."/>
            <person name="Chang Y.-J."/>
            <person name="Anderson I.J."/>
            <person name="Johnson E."/>
            <person name="Mulhopadhyay B."/>
            <person name="Kyrpides N."/>
            <person name="Woyke T.J."/>
        </authorList>
    </citation>
    <scope>NUCLEOTIDE SEQUENCE [LARGE SCALE GENOMIC DNA]</scope>
    <source>
        <strain evidence="4 5">6</strain>
    </source>
</reference>
<dbReference type="CDD" id="cd00761">
    <property type="entry name" value="Glyco_tranf_GTA_type"/>
    <property type="match status" value="1"/>
</dbReference>
<dbReference type="STRING" id="633697.EubceDRAFT1_0102"/>
<organism evidence="4 5">
    <name type="scientific">Eubacterium cellulosolvens (strain ATCC 43171 / JCM 9499 / 6)</name>
    <name type="common">Cillobacterium cellulosolvens</name>
    <dbReference type="NCBI Taxonomy" id="633697"/>
    <lineage>
        <taxon>Bacteria</taxon>
        <taxon>Bacillati</taxon>
        <taxon>Bacillota</taxon>
        <taxon>Clostridia</taxon>
        <taxon>Eubacteriales</taxon>
        <taxon>Eubacteriaceae</taxon>
        <taxon>Eubacterium</taxon>
    </lineage>
</organism>
<evidence type="ECO:0000256" key="1">
    <source>
        <dbReference type="ARBA" id="ARBA00022676"/>
    </source>
</evidence>
<name>I5AQ94_EUBC6</name>
<keyword evidence="5" id="KW-1185">Reference proteome</keyword>
<accession>I5AQ94</accession>
<dbReference type="PANTHER" id="PTHR22916:SF51">
    <property type="entry name" value="GLYCOSYLTRANSFERASE EPSH-RELATED"/>
    <property type="match status" value="1"/>
</dbReference>
<dbReference type="Proteomes" id="UP000005753">
    <property type="component" value="Chromosome"/>
</dbReference>
<dbReference type="EMBL" id="CM001487">
    <property type="protein sequence ID" value="EIM55967.1"/>
    <property type="molecule type" value="Genomic_DNA"/>
</dbReference>
<keyword evidence="1" id="KW-0328">Glycosyltransferase</keyword>
<dbReference type="HOGENOM" id="CLU_025996_25_1_9"/>
<evidence type="ECO:0000313" key="5">
    <source>
        <dbReference type="Proteomes" id="UP000005753"/>
    </source>
</evidence>
<dbReference type="InterPro" id="IPR029044">
    <property type="entry name" value="Nucleotide-diphossugar_trans"/>
</dbReference>
<dbReference type="AlphaFoldDB" id="I5AQ94"/>
<reference evidence="4 5" key="2">
    <citation type="submission" date="2012-02" db="EMBL/GenBank/DDBJ databases">
        <title>Improved High-Quality Draft sequence of Eubacterium cellulosolvens 6.</title>
        <authorList>
            <consortium name="US DOE Joint Genome Institute"/>
            <person name="Lucas S."/>
            <person name="Han J."/>
            <person name="Lapidus A."/>
            <person name="Cheng J.-F."/>
            <person name="Goodwin L."/>
            <person name="Pitluck S."/>
            <person name="Peters L."/>
            <person name="Mikhailova N."/>
            <person name="Gu W."/>
            <person name="Detter J.C."/>
            <person name="Han C."/>
            <person name="Tapia R."/>
            <person name="Land M."/>
            <person name="Hauser L."/>
            <person name="Kyrpides N."/>
            <person name="Ivanova N."/>
            <person name="Pagani I."/>
            <person name="Johnson E."/>
            <person name="Mukhopadhyay B."/>
            <person name="Anderson I."/>
            <person name="Woyke T."/>
        </authorList>
    </citation>
    <scope>NUCLEOTIDE SEQUENCE [LARGE SCALE GENOMIC DNA]</scope>
    <source>
        <strain evidence="4 5">6</strain>
    </source>
</reference>
<dbReference type="PANTHER" id="PTHR22916">
    <property type="entry name" value="GLYCOSYLTRANSFERASE"/>
    <property type="match status" value="1"/>
</dbReference>
<keyword evidence="2 4" id="KW-0808">Transferase</keyword>
<gene>
    <name evidence="4" type="ORF">EubceDRAFT1_0102</name>
</gene>
<dbReference type="eggNOG" id="COG1215">
    <property type="taxonomic scope" value="Bacteria"/>
</dbReference>
<dbReference type="SUPFAM" id="SSF53448">
    <property type="entry name" value="Nucleotide-diphospho-sugar transferases"/>
    <property type="match status" value="1"/>
</dbReference>